<evidence type="ECO:0000256" key="3">
    <source>
        <dbReference type="ARBA" id="ARBA00022900"/>
    </source>
</evidence>
<feature type="region of interest" description="Disordered" evidence="4">
    <location>
        <begin position="1"/>
        <end position="40"/>
    </location>
</feature>
<dbReference type="GO" id="GO:0004867">
    <property type="term" value="F:serine-type endopeptidase inhibitor activity"/>
    <property type="evidence" value="ECO:0007669"/>
    <property type="project" value="UniProtKB-KW"/>
</dbReference>
<dbReference type="PANTHER" id="PTHR33091">
    <property type="entry name" value="PROTEIN, PUTATIVE, EXPRESSED-RELATED"/>
    <property type="match status" value="1"/>
</dbReference>
<dbReference type="EMBL" id="OY731402">
    <property type="protein sequence ID" value="CAJ1959061.1"/>
    <property type="molecule type" value="Genomic_DNA"/>
</dbReference>
<dbReference type="AlphaFoldDB" id="A0AA86SPQ1"/>
<evidence type="ECO:0000313" key="5">
    <source>
        <dbReference type="EMBL" id="CAJ1959061.1"/>
    </source>
</evidence>
<keyword evidence="6" id="KW-1185">Reference proteome</keyword>
<dbReference type="PROSITE" id="PS00285">
    <property type="entry name" value="POTATO_INHIBITOR"/>
    <property type="match status" value="1"/>
</dbReference>
<dbReference type="Gramene" id="rna-AYBTSS11_LOCUS18063">
    <property type="protein sequence ID" value="CAJ1959061.1"/>
    <property type="gene ID" value="gene-AYBTSS11_LOCUS18063"/>
</dbReference>
<name>A0AA86SPQ1_9FABA</name>
<evidence type="ECO:0000256" key="4">
    <source>
        <dbReference type="SAM" id="MobiDB-lite"/>
    </source>
</evidence>
<sequence length="98" mass="10975">MAEEKQGLGTNPRQEQPSVPLPRNYNQVLGTNNPGKRSWPELVGLSAEEAERKIKEEMSGVQIQVVPPDTFVTADYNPQRVRLYVDESNKITRTPAIA</sequence>
<reference evidence="5" key="1">
    <citation type="submission" date="2023-10" db="EMBL/GenBank/DDBJ databases">
        <authorList>
            <person name="Domelevo Entfellner J.-B."/>
        </authorList>
    </citation>
    <scope>NUCLEOTIDE SEQUENCE</scope>
</reference>
<dbReference type="PANTHER" id="PTHR33091:SF29">
    <property type="entry name" value="SUBTILISIN INHIBITOR 1"/>
    <property type="match status" value="1"/>
</dbReference>
<proteinExistence type="inferred from homology"/>
<evidence type="ECO:0008006" key="7">
    <source>
        <dbReference type="Google" id="ProtNLM"/>
    </source>
</evidence>
<evidence type="ECO:0000256" key="1">
    <source>
        <dbReference type="ARBA" id="ARBA00008210"/>
    </source>
</evidence>
<accession>A0AA86SPQ1</accession>
<evidence type="ECO:0000313" key="6">
    <source>
        <dbReference type="Proteomes" id="UP001189624"/>
    </source>
</evidence>
<dbReference type="Proteomes" id="UP001189624">
    <property type="component" value="Chromosome 5"/>
</dbReference>
<dbReference type="Pfam" id="PF00280">
    <property type="entry name" value="potato_inhibit"/>
    <property type="match status" value="1"/>
</dbReference>
<feature type="compositionally biased region" description="Polar residues" evidence="4">
    <location>
        <begin position="8"/>
        <end position="17"/>
    </location>
</feature>
<keyword evidence="2" id="KW-0646">Protease inhibitor</keyword>
<evidence type="ECO:0000256" key="2">
    <source>
        <dbReference type="ARBA" id="ARBA00022690"/>
    </source>
</evidence>
<keyword evidence="3" id="KW-0722">Serine protease inhibitor</keyword>
<protein>
    <recommendedName>
        <fullName evidence="7">Subtilisin inhibitor 1</fullName>
    </recommendedName>
</protein>
<dbReference type="PRINTS" id="PR00292">
    <property type="entry name" value="POTATOINHBTR"/>
</dbReference>
<dbReference type="GO" id="GO:0009611">
    <property type="term" value="P:response to wounding"/>
    <property type="evidence" value="ECO:0007669"/>
    <property type="project" value="InterPro"/>
</dbReference>
<gene>
    <name evidence="5" type="ORF">AYBTSS11_LOCUS18063</name>
</gene>
<feature type="compositionally biased region" description="Polar residues" evidence="4">
    <location>
        <begin position="24"/>
        <end position="35"/>
    </location>
</feature>
<comment type="similarity">
    <text evidence="1">Belongs to the protease inhibitor I13 (potato type I serine protease inhibitor) family.</text>
</comment>
<dbReference type="Gene3D" id="3.30.10.10">
    <property type="entry name" value="Trypsin Inhibitor V, subunit A"/>
    <property type="match status" value="1"/>
</dbReference>
<organism evidence="5 6">
    <name type="scientific">Sphenostylis stenocarpa</name>
    <dbReference type="NCBI Taxonomy" id="92480"/>
    <lineage>
        <taxon>Eukaryota</taxon>
        <taxon>Viridiplantae</taxon>
        <taxon>Streptophyta</taxon>
        <taxon>Embryophyta</taxon>
        <taxon>Tracheophyta</taxon>
        <taxon>Spermatophyta</taxon>
        <taxon>Magnoliopsida</taxon>
        <taxon>eudicotyledons</taxon>
        <taxon>Gunneridae</taxon>
        <taxon>Pentapetalae</taxon>
        <taxon>rosids</taxon>
        <taxon>fabids</taxon>
        <taxon>Fabales</taxon>
        <taxon>Fabaceae</taxon>
        <taxon>Papilionoideae</taxon>
        <taxon>50 kb inversion clade</taxon>
        <taxon>NPAAA clade</taxon>
        <taxon>indigoferoid/millettioid clade</taxon>
        <taxon>Phaseoleae</taxon>
        <taxon>Sphenostylis</taxon>
    </lineage>
</organism>
<dbReference type="SUPFAM" id="SSF54654">
    <property type="entry name" value="CI-2 family of serine protease inhibitors"/>
    <property type="match status" value="1"/>
</dbReference>
<dbReference type="InterPro" id="IPR036354">
    <property type="entry name" value="Prot_inh_pot1_sf"/>
</dbReference>
<dbReference type="InterPro" id="IPR000864">
    <property type="entry name" value="Prot_inh_pot1"/>
</dbReference>